<dbReference type="InterPro" id="IPR002941">
    <property type="entry name" value="DNA_methylase_N4/N6"/>
</dbReference>
<dbReference type="RefSeq" id="WP_040499232.1">
    <property type="nucleotide sequence ID" value="NZ_AP019774.1"/>
</dbReference>
<evidence type="ECO:0000256" key="1">
    <source>
        <dbReference type="ARBA" id="ARBA00010203"/>
    </source>
</evidence>
<dbReference type="GO" id="GO:0015667">
    <property type="term" value="F:site-specific DNA-methyltransferase (cytosine-N4-specific) activity"/>
    <property type="evidence" value="ECO:0007669"/>
    <property type="project" value="UniProtKB-EC"/>
</dbReference>
<dbReference type="Gene3D" id="3.40.50.150">
    <property type="entry name" value="Vaccinia Virus protein VP39"/>
    <property type="match status" value="2"/>
</dbReference>
<keyword evidence="4" id="KW-0949">S-adenosyl-L-methionine</keyword>
<dbReference type="PANTHER" id="PTHR13370">
    <property type="entry name" value="RNA METHYLASE-RELATED"/>
    <property type="match status" value="1"/>
</dbReference>
<evidence type="ECO:0000256" key="5">
    <source>
        <dbReference type="ARBA" id="ARBA00022747"/>
    </source>
</evidence>
<evidence type="ECO:0000313" key="9">
    <source>
        <dbReference type="Proteomes" id="UP000317935"/>
    </source>
</evidence>
<evidence type="ECO:0000256" key="4">
    <source>
        <dbReference type="ARBA" id="ARBA00022691"/>
    </source>
</evidence>
<keyword evidence="5" id="KW-0680">Restriction system</keyword>
<gene>
    <name evidence="8" type="ORF">SNTW_10640</name>
</gene>
<evidence type="ECO:0000256" key="6">
    <source>
        <dbReference type="ARBA" id="ARBA00023125"/>
    </source>
</evidence>
<dbReference type="SUPFAM" id="SSF53335">
    <property type="entry name" value="S-adenosyl-L-methionine-dependent methyltransferases"/>
    <property type="match status" value="2"/>
</dbReference>
<comment type="catalytic activity">
    <reaction evidence="7">
        <text>a 2'-deoxycytidine in DNA + S-adenosyl-L-methionine = an N(4)-methyl-2'-deoxycytidine in DNA + S-adenosyl-L-homocysteine + H(+)</text>
        <dbReference type="Rhea" id="RHEA:16857"/>
        <dbReference type="Rhea" id="RHEA-COMP:11369"/>
        <dbReference type="Rhea" id="RHEA-COMP:13674"/>
        <dbReference type="ChEBI" id="CHEBI:15378"/>
        <dbReference type="ChEBI" id="CHEBI:57856"/>
        <dbReference type="ChEBI" id="CHEBI:59789"/>
        <dbReference type="ChEBI" id="CHEBI:85452"/>
        <dbReference type="ChEBI" id="CHEBI:137933"/>
        <dbReference type="EC" id="2.1.1.113"/>
    </reaction>
</comment>
<keyword evidence="2 8" id="KW-0489">Methyltransferase</keyword>
<dbReference type="Pfam" id="PF01555">
    <property type="entry name" value="N6_N4_Mtase"/>
    <property type="match status" value="1"/>
</dbReference>
<proteinExistence type="inferred from homology"/>
<dbReference type="GO" id="GO:0005737">
    <property type="term" value="C:cytoplasm"/>
    <property type="evidence" value="ECO:0007669"/>
    <property type="project" value="TreeGrafter"/>
</dbReference>
<dbReference type="GO" id="GO:0008170">
    <property type="term" value="F:N-methyltransferase activity"/>
    <property type="evidence" value="ECO:0007669"/>
    <property type="project" value="InterPro"/>
</dbReference>
<keyword evidence="3 8" id="KW-0808">Transferase</keyword>
<dbReference type="InterPro" id="IPR017985">
    <property type="entry name" value="MeTrfase_CN4_CS"/>
</dbReference>
<name>A0A6J4CY59_9HELI</name>
<dbReference type="Proteomes" id="UP000317935">
    <property type="component" value="Chromosome"/>
</dbReference>
<dbReference type="InterPro" id="IPR001091">
    <property type="entry name" value="RM_Methyltransferase"/>
</dbReference>
<reference evidence="8 9" key="1">
    <citation type="submission" date="2019-06" db="EMBL/GenBank/DDBJ databases">
        <title>Complete genome sequence of Helicobacter suis SNTW101c.</title>
        <authorList>
            <person name="Rimbara E."/>
            <person name="Suzuki M."/>
            <person name="Matsui H."/>
            <person name="Nakamura M."/>
            <person name="Mori S."/>
            <person name="Shibayama K."/>
        </authorList>
    </citation>
    <scope>NUCLEOTIDE SEQUENCE [LARGE SCALE GENOMIC DNA]</scope>
    <source>
        <strain evidence="8 9">SNTW101c</strain>
    </source>
</reference>
<evidence type="ECO:0000256" key="2">
    <source>
        <dbReference type="ARBA" id="ARBA00022603"/>
    </source>
</evidence>
<accession>A0A6J4CY59</accession>
<sequence>MGNAEGKYDKRNTLNDLTGKEWLKLTSSFWFSEKCGLDKEAFKHPAPFLVKDIEKLIKLFTKKHMTILDPFCGSGTSLIAAYNLERYGIGFDLSKEYYQLAKDRLSALGAIQQDHYQYILGHNLDLVKKLQEDSVDYVVTSPPYYNILKNKSEGIRSNKSMKGYRNGARLGIVSYNNNGLDLENLKTYGDFLKALHTLFGEIRRILKGKRYCSIVISDFTVNKKETNVVGDVVRLMVDCGYEFCGNVALIQENKPLYPFGYPFAYKINHHKQNILNFRK</sequence>
<dbReference type="PRINTS" id="PR00508">
    <property type="entry name" value="S21N4MTFRASE"/>
</dbReference>
<evidence type="ECO:0000256" key="3">
    <source>
        <dbReference type="ARBA" id="ARBA00022679"/>
    </source>
</evidence>
<dbReference type="GO" id="GO:0009307">
    <property type="term" value="P:DNA restriction-modification system"/>
    <property type="evidence" value="ECO:0007669"/>
    <property type="project" value="UniProtKB-KW"/>
</dbReference>
<dbReference type="CDD" id="cd02440">
    <property type="entry name" value="AdoMet_MTases"/>
    <property type="match status" value="1"/>
</dbReference>
<organism evidence="8 9">
    <name type="scientific">Helicobacter suis</name>
    <dbReference type="NCBI Taxonomy" id="104628"/>
    <lineage>
        <taxon>Bacteria</taxon>
        <taxon>Pseudomonadati</taxon>
        <taxon>Campylobacterota</taxon>
        <taxon>Epsilonproteobacteria</taxon>
        <taxon>Campylobacterales</taxon>
        <taxon>Helicobacteraceae</taxon>
        <taxon>Helicobacter</taxon>
    </lineage>
</organism>
<keyword evidence="6" id="KW-0238">DNA-binding</keyword>
<dbReference type="OrthoDB" id="9773060at2"/>
<dbReference type="AlphaFoldDB" id="A0A6J4CY59"/>
<protein>
    <submittedName>
        <fullName evidence="8">Methyltransferase</fullName>
    </submittedName>
</protein>
<dbReference type="GO" id="GO:0032259">
    <property type="term" value="P:methylation"/>
    <property type="evidence" value="ECO:0007669"/>
    <property type="project" value="UniProtKB-KW"/>
</dbReference>
<evidence type="ECO:0000256" key="7">
    <source>
        <dbReference type="ARBA" id="ARBA00049120"/>
    </source>
</evidence>
<evidence type="ECO:0000313" key="8">
    <source>
        <dbReference type="EMBL" id="BCD70419.1"/>
    </source>
</evidence>
<dbReference type="EMBL" id="AP019774">
    <property type="protein sequence ID" value="BCD70419.1"/>
    <property type="molecule type" value="Genomic_DNA"/>
</dbReference>
<dbReference type="GO" id="GO:0003677">
    <property type="term" value="F:DNA binding"/>
    <property type="evidence" value="ECO:0007669"/>
    <property type="project" value="UniProtKB-KW"/>
</dbReference>
<comment type="similarity">
    <text evidence="1">Belongs to the N(4)/N(6)-methyltransferase family. N(4) subfamily.</text>
</comment>
<dbReference type="PANTHER" id="PTHR13370:SF24">
    <property type="entry name" value="TYPE III RESTRICTION-MODIFICATION ENZYME STYLTI MOD SUBUNIT"/>
    <property type="match status" value="1"/>
</dbReference>
<dbReference type="PROSITE" id="PS00093">
    <property type="entry name" value="N4_MTASE"/>
    <property type="match status" value="1"/>
</dbReference>
<dbReference type="InterPro" id="IPR029063">
    <property type="entry name" value="SAM-dependent_MTases_sf"/>
</dbReference>